<evidence type="ECO:0000256" key="13">
    <source>
        <dbReference type="RuleBase" id="RU003555"/>
    </source>
</evidence>
<dbReference type="GO" id="GO:0000725">
    <property type="term" value="P:recombinational repair"/>
    <property type="evidence" value="ECO:0007669"/>
    <property type="project" value="UniProtKB-UniRule"/>
</dbReference>
<dbReference type="GO" id="GO:0016787">
    <property type="term" value="F:hydrolase activity"/>
    <property type="evidence" value="ECO:0007669"/>
    <property type="project" value="UniProtKB-KW"/>
</dbReference>
<name>A0A502E0N2_9MYCO</name>
<proteinExistence type="inferred from homology"/>
<dbReference type="PANTHER" id="PTHR32472">
    <property type="entry name" value="DNA REPAIR PROTEIN RADA"/>
    <property type="match status" value="1"/>
</dbReference>
<evidence type="ECO:0000256" key="3">
    <source>
        <dbReference type="ARBA" id="ARBA00022763"/>
    </source>
</evidence>
<feature type="region of interest" description="Lon-protease-like" evidence="11">
    <location>
        <begin position="389"/>
        <end position="493"/>
    </location>
</feature>
<dbReference type="InterPro" id="IPR020588">
    <property type="entry name" value="RecA_ATP-bd"/>
</dbReference>
<dbReference type="SMART" id="SM00382">
    <property type="entry name" value="AAA"/>
    <property type="match status" value="1"/>
</dbReference>
<dbReference type="FunFam" id="3.40.50.300:FF:000050">
    <property type="entry name" value="DNA repair protein RadA"/>
    <property type="match status" value="1"/>
</dbReference>
<dbReference type="GO" id="GO:0140664">
    <property type="term" value="F:ATP-dependent DNA damage sensor activity"/>
    <property type="evidence" value="ECO:0007669"/>
    <property type="project" value="InterPro"/>
</dbReference>
<feature type="domain" description="RecA family profile 1" evidence="14">
    <location>
        <begin position="104"/>
        <end position="253"/>
    </location>
</feature>
<dbReference type="InterPro" id="IPR041166">
    <property type="entry name" value="Rubredoxin_2"/>
</dbReference>
<comment type="similarity">
    <text evidence="11 13">Belongs to the RecA family. RadA subfamily.</text>
</comment>
<dbReference type="Pfam" id="PF13481">
    <property type="entry name" value="AAA_25"/>
    <property type="match status" value="1"/>
</dbReference>
<keyword evidence="8 11" id="KW-0346">Stress response</keyword>
<dbReference type="HAMAP" id="MF_01498">
    <property type="entry name" value="RadA_bact"/>
    <property type="match status" value="1"/>
</dbReference>
<keyword evidence="4 13" id="KW-0863">Zinc-finger</keyword>
<comment type="function">
    <text evidence="11">Plays a role in repairing double-strand DNA breaks, probably involving stabilizing or processing branched DNA or blocked replication forks.</text>
</comment>
<keyword evidence="3 11" id="KW-0227">DNA damage</keyword>
<evidence type="ECO:0000256" key="4">
    <source>
        <dbReference type="ARBA" id="ARBA00022771"/>
    </source>
</evidence>
<keyword evidence="1 11" id="KW-0479">Metal-binding</keyword>
<evidence type="ECO:0000259" key="14">
    <source>
        <dbReference type="PROSITE" id="PS50162"/>
    </source>
</evidence>
<dbReference type="NCBIfam" id="TIGR00416">
    <property type="entry name" value="sms"/>
    <property type="match status" value="1"/>
</dbReference>
<dbReference type="GO" id="GO:0005829">
    <property type="term" value="C:cytosol"/>
    <property type="evidence" value="ECO:0007669"/>
    <property type="project" value="TreeGrafter"/>
</dbReference>
<evidence type="ECO:0000313" key="15">
    <source>
        <dbReference type="EMBL" id="TPG31163.1"/>
    </source>
</evidence>
<organism evidence="15 16">
    <name type="scientific">Mycolicibacterium hodleri</name>
    <dbReference type="NCBI Taxonomy" id="49897"/>
    <lineage>
        <taxon>Bacteria</taxon>
        <taxon>Bacillati</taxon>
        <taxon>Actinomycetota</taxon>
        <taxon>Actinomycetes</taxon>
        <taxon>Mycobacteriales</taxon>
        <taxon>Mycobacteriaceae</taxon>
        <taxon>Mycolicibacterium</taxon>
    </lineage>
</organism>
<dbReference type="InterPro" id="IPR003593">
    <property type="entry name" value="AAA+_ATPase"/>
</dbReference>
<keyword evidence="5" id="KW-0378">Hydrolase</keyword>
<evidence type="ECO:0000256" key="8">
    <source>
        <dbReference type="ARBA" id="ARBA00023016"/>
    </source>
</evidence>
<reference evidence="15 16" key="1">
    <citation type="journal article" date="2019" name="Environ. Microbiol.">
        <title>Species interactions and distinct microbial communities in high Arctic permafrost affected cryosols are associated with the CH4 and CO2 gas fluxes.</title>
        <authorList>
            <person name="Altshuler I."/>
            <person name="Hamel J."/>
            <person name="Turney S."/>
            <person name="Magnuson E."/>
            <person name="Levesque R."/>
            <person name="Greer C."/>
            <person name="Whyte L.G."/>
        </authorList>
    </citation>
    <scope>NUCLEOTIDE SEQUENCE [LARGE SCALE GENOMIC DNA]</scope>
    <source>
        <strain evidence="15 16">S5.20</strain>
    </source>
</reference>
<dbReference type="CDD" id="cd01121">
    <property type="entry name" value="RadA_SMS_N"/>
    <property type="match status" value="1"/>
</dbReference>
<protein>
    <recommendedName>
        <fullName evidence="11 12">DNA repair protein RadA</fullName>
    </recommendedName>
</protein>
<evidence type="ECO:0000313" key="16">
    <source>
        <dbReference type="Proteomes" id="UP000320095"/>
    </source>
</evidence>
<evidence type="ECO:0000256" key="9">
    <source>
        <dbReference type="ARBA" id="ARBA00023125"/>
    </source>
</evidence>
<dbReference type="InterPro" id="IPR014721">
    <property type="entry name" value="Ribsml_uS5_D2-typ_fold_subgr"/>
</dbReference>
<evidence type="ECO:0000256" key="7">
    <source>
        <dbReference type="ARBA" id="ARBA00022840"/>
    </source>
</evidence>
<keyword evidence="10 11" id="KW-0234">DNA repair</keyword>
<evidence type="ECO:0000256" key="11">
    <source>
        <dbReference type="HAMAP-Rule" id="MF_01498"/>
    </source>
</evidence>
<evidence type="ECO:0000256" key="10">
    <source>
        <dbReference type="ARBA" id="ARBA00023204"/>
    </source>
</evidence>
<keyword evidence="6 13" id="KW-0862">Zinc</keyword>
<sequence>MLVSRRAPKPTRAGTSLHRHHCVGADGYRQHVAKVGAKARSQHRCSECQHVSAKWVGRCPDCGSWGTVDEIAVLTPLSGSGSMAARTVAPSSPAVPISSIDPGSTRHFHTGVSELDRVLGGGLVPGSVTLLAGDPGVGKSTLLLEVVHRWAQSGRRALYLSGEESAGQIRLRAERTGCTHDEVFLAAESDLQTALGHIEQVKPTLIVVDSVQTMSTAEVDGVTGGVTQVRAVTTALTMAAKSTGVAIILVGHVTKDGAIAGPRSLEHLVDVVLHFEGDRNSALRMVRGVKNRFGAADEVGCFLLHDNGIEGVADPSGLFLDQRPQPVSGTSVTVTLDGKRPLIGEVQALIGSASAGNPRRAVSGIDSARAAMITAVLEKRAHLNVGQNDIYLSTVGGMRLTDPSSDLAVALAIASAYADIPMPTTVVAIGEVGLAGDLRRVTGMDRRLAEAARLGFDCAVVPPGVKDVPTGLTVMSADNISGALRVLKSIAGK</sequence>
<dbReference type="PANTHER" id="PTHR32472:SF10">
    <property type="entry name" value="DNA REPAIR PROTEIN RADA-LIKE PROTEIN"/>
    <property type="match status" value="1"/>
</dbReference>
<evidence type="ECO:0000256" key="2">
    <source>
        <dbReference type="ARBA" id="ARBA00022741"/>
    </source>
</evidence>
<dbReference type="Gene3D" id="3.40.50.300">
    <property type="entry name" value="P-loop containing nucleotide triphosphate hydrolases"/>
    <property type="match status" value="1"/>
</dbReference>
<gene>
    <name evidence="11 15" type="primary">radA</name>
    <name evidence="15" type="ORF">EAH80_24415</name>
</gene>
<dbReference type="OrthoDB" id="9803906at2"/>
<dbReference type="InterPro" id="IPR027417">
    <property type="entry name" value="P-loop_NTPase"/>
</dbReference>
<comment type="domain">
    <text evidence="11">The middle region has homology to RecA with ATPase motifs including the RadA KNRFG motif, while the C-terminus is homologous to Lon protease.</text>
</comment>
<evidence type="ECO:0000256" key="1">
    <source>
        <dbReference type="ARBA" id="ARBA00022723"/>
    </source>
</evidence>
<keyword evidence="2 11" id="KW-0547">Nucleotide-binding</keyword>
<dbReference type="PROSITE" id="PS50162">
    <property type="entry name" value="RECA_2"/>
    <property type="match status" value="1"/>
</dbReference>
<dbReference type="SUPFAM" id="SSF54211">
    <property type="entry name" value="Ribosomal protein S5 domain 2-like"/>
    <property type="match status" value="1"/>
</dbReference>
<evidence type="ECO:0000256" key="5">
    <source>
        <dbReference type="ARBA" id="ARBA00022801"/>
    </source>
</evidence>
<comment type="caution">
    <text evidence="15">The sequence shown here is derived from an EMBL/GenBank/DDBJ whole genome shotgun (WGS) entry which is preliminary data.</text>
</comment>
<dbReference type="EMBL" id="RCZG01000013">
    <property type="protein sequence ID" value="TPG31163.1"/>
    <property type="molecule type" value="Genomic_DNA"/>
</dbReference>
<keyword evidence="16" id="KW-1185">Reference proteome</keyword>
<keyword evidence="9 11" id="KW-0238">DNA-binding</keyword>
<dbReference type="GO" id="GO:0005524">
    <property type="term" value="F:ATP binding"/>
    <property type="evidence" value="ECO:0007669"/>
    <property type="project" value="UniProtKB-UniRule"/>
</dbReference>
<dbReference type="GO" id="GO:0008270">
    <property type="term" value="F:zinc ion binding"/>
    <property type="evidence" value="ECO:0007669"/>
    <property type="project" value="UniProtKB-KW"/>
</dbReference>
<evidence type="ECO:0000256" key="6">
    <source>
        <dbReference type="ARBA" id="ARBA00022833"/>
    </source>
</evidence>
<dbReference type="PRINTS" id="PR01874">
    <property type="entry name" value="DNAREPAIRADA"/>
</dbReference>
<dbReference type="Proteomes" id="UP000320095">
    <property type="component" value="Unassembled WGS sequence"/>
</dbReference>
<keyword evidence="7 11" id="KW-0067">ATP-binding</keyword>
<dbReference type="Gene3D" id="3.30.230.10">
    <property type="match status" value="1"/>
</dbReference>
<evidence type="ECO:0000256" key="12">
    <source>
        <dbReference type="NCBIfam" id="TIGR00416"/>
    </source>
</evidence>
<dbReference type="InterPro" id="IPR020568">
    <property type="entry name" value="Ribosomal_Su5_D2-typ_SF"/>
</dbReference>
<feature type="short sequence motif" description="RadA KNRFG motif" evidence="11">
    <location>
        <begin position="290"/>
        <end position="294"/>
    </location>
</feature>
<dbReference type="GO" id="GO:0003684">
    <property type="term" value="F:damaged DNA binding"/>
    <property type="evidence" value="ECO:0007669"/>
    <property type="project" value="InterPro"/>
</dbReference>
<accession>A0A502E0N2</accession>
<dbReference type="SUPFAM" id="SSF52540">
    <property type="entry name" value="P-loop containing nucleoside triphosphate hydrolases"/>
    <property type="match status" value="1"/>
</dbReference>
<dbReference type="InterPro" id="IPR004504">
    <property type="entry name" value="DNA_repair_RadA"/>
</dbReference>
<comment type="function">
    <text evidence="13">DNA-dependent ATPase involved in processing of recombination intermediates, plays a role in repairing DNA breaks. Stimulates the branch migration of RecA-mediated strand transfer reactions, allowing the 3' invading strand to extend heteroduplex DNA faster. Binds ssDNA in the presence of ADP but not other nucleotides, has ATPase activity that is stimulated by ssDNA and various branched DNA structures, but inhibited by SSB. Does not have RecA's homology-searching function.</text>
</comment>
<feature type="binding site" evidence="11">
    <location>
        <begin position="133"/>
        <end position="140"/>
    </location>
    <ligand>
        <name>ATP</name>
        <dbReference type="ChEBI" id="CHEBI:30616"/>
    </ligand>
</feature>
<dbReference type="Pfam" id="PF18073">
    <property type="entry name" value="Zn_ribbon_LapB"/>
    <property type="match status" value="1"/>
</dbReference>
<dbReference type="Pfam" id="PF13541">
    <property type="entry name" value="ChlI"/>
    <property type="match status" value="1"/>
</dbReference>
<dbReference type="AlphaFoldDB" id="A0A502E0N2"/>